<dbReference type="GO" id="GO:0043709">
    <property type="term" value="P:cell adhesion involved in single-species biofilm formation"/>
    <property type="evidence" value="ECO:0007669"/>
    <property type="project" value="TreeGrafter"/>
</dbReference>
<dbReference type="GO" id="GO:0052621">
    <property type="term" value="F:diguanylate cyclase activity"/>
    <property type="evidence" value="ECO:0007669"/>
    <property type="project" value="TreeGrafter"/>
</dbReference>
<dbReference type="CDD" id="cd01949">
    <property type="entry name" value="GGDEF"/>
    <property type="match status" value="1"/>
</dbReference>
<evidence type="ECO:0000313" key="3">
    <source>
        <dbReference type="EMBL" id="QIS04505.1"/>
    </source>
</evidence>
<dbReference type="SMART" id="SM00267">
    <property type="entry name" value="GGDEF"/>
    <property type="match status" value="1"/>
</dbReference>
<feature type="transmembrane region" description="Helical" evidence="1">
    <location>
        <begin position="174"/>
        <end position="192"/>
    </location>
</feature>
<feature type="transmembrane region" description="Helical" evidence="1">
    <location>
        <begin position="232"/>
        <end position="256"/>
    </location>
</feature>
<feature type="transmembrane region" description="Helical" evidence="1">
    <location>
        <begin position="95"/>
        <end position="116"/>
    </location>
</feature>
<sequence>MLRAVPRTAIPPQWACEPATRPACEVGYGLADASRNAVRLVGHACANRDFVRDQVRASFHCRCEAVSKLSWQHRIDYNWVVEFLESHSVLERVKLVLGAGGLLMLVNAVLMAVSPAGVDGPFATTVNTIAAVLGGAWALRWWLLPWPRRVEALTWVATIDVVVTLDSMLVRDRVLGAMGVLMLVATGTYVAVFHSRRALVLSVSWSVLSILVLAGLAVLGDGRWHGDVALGIALVVANIALIGVVLPTVQFSHWLLRMDAMSDPLTRLLNRRGLDAHWSRCVGWLSAGHGYAITLDLDRFKAVNDTFGHAFGDEVLKRAADRLRTAADTDTLIARTGGEEFVLVGREHDATARAVAERLRHAIETTPDLPLTVTVSVGVALFSGRHTADPTLRQEILRASDTAMYEAKHLGGNTVVVVDSTEQRAAAVPG</sequence>
<feature type="domain" description="GGDEF" evidence="2">
    <location>
        <begin position="288"/>
        <end position="420"/>
    </location>
</feature>
<dbReference type="GO" id="GO:0005886">
    <property type="term" value="C:plasma membrane"/>
    <property type="evidence" value="ECO:0007669"/>
    <property type="project" value="TreeGrafter"/>
</dbReference>
<keyword evidence="1" id="KW-0472">Membrane</keyword>
<dbReference type="Gene3D" id="3.30.70.270">
    <property type="match status" value="1"/>
</dbReference>
<protein>
    <submittedName>
        <fullName evidence="3">Diguanylate cyclase</fullName>
    </submittedName>
</protein>
<dbReference type="SUPFAM" id="SSF55073">
    <property type="entry name" value="Nucleotide cyclase"/>
    <property type="match status" value="1"/>
</dbReference>
<dbReference type="GO" id="GO:1902201">
    <property type="term" value="P:negative regulation of bacterial-type flagellum-dependent cell motility"/>
    <property type="evidence" value="ECO:0007669"/>
    <property type="project" value="TreeGrafter"/>
</dbReference>
<evidence type="ECO:0000259" key="2">
    <source>
        <dbReference type="PROSITE" id="PS50887"/>
    </source>
</evidence>
<dbReference type="PROSITE" id="PS50887">
    <property type="entry name" value="GGDEF"/>
    <property type="match status" value="1"/>
</dbReference>
<dbReference type="InterPro" id="IPR000160">
    <property type="entry name" value="GGDEF_dom"/>
</dbReference>
<feature type="transmembrane region" description="Helical" evidence="1">
    <location>
        <begin position="122"/>
        <end position="143"/>
    </location>
</feature>
<accession>A0A6G9XUB9</accession>
<feature type="transmembrane region" description="Helical" evidence="1">
    <location>
        <begin position="199"/>
        <end position="220"/>
    </location>
</feature>
<dbReference type="PANTHER" id="PTHR45138">
    <property type="entry name" value="REGULATORY COMPONENTS OF SENSORY TRANSDUCTION SYSTEM"/>
    <property type="match status" value="1"/>
</dbReference>
<dbReference type="Proteomes" id="UP000501705">
    <property type="component" value="Chromosome"/>
</dbReference>
<dbReference type="EMBL" id="CP046171">
    <property type="protein sequence ID" value="QIS04505.1"/>
    <property type="molecule type" value="Genomic_DNA"/>
</dbReference>
<dbReference type="InterPro" id="IPR043128">
    <property type="entry name" value="Rev_trsase/Diguanyl_cyclase"/>
</dbReference>
<keyword evidence="1" id="KW-0812">Transmembrane</keyword>
<proteinExistence type="predicted"/>
<evidence type="ECO:0000256" key="1">
    <source>
        <dbReference type="SAM" id="Phobius"/>
    </source>
</evidence>
<organism evidence="3 4">
    <name type="scientific">Nocardia brasiliensis</name>
    <dbReference type="NCBI Taxonomy" id="37326"/>
    <lineage>
        <taxon>Bacteria</taxon>
        <taxon>Bacillati</taxon>
        <taxon>Actinomycetota</taxon>
        <taxon>Actinomycetes</taxon>
        <taxon>Mycobacteriales</taxon>
        <taxon>Nocardiaceae</taxon>
        <taxon>Nocardia</taxon>
    </lineage>
</organism>
<dbReference type="PANTHER" id="PTHR45138:SF9">
    <property type="entry name" value="DIGUANYLATE CYCLASE DGCM-RELATED"/>
    <property type="match status" value="1"/>
</dbReference>
<name>A0A6G9XUB9_NOCBR</name>
<dbReference type="Pfam" id="PF00990">
    <property type="entry name" value="GGDEF"/>
    <property type="match status" value="1"/>
</dbReference>
<gene>
    <name evidence="3" type="ORF">F5X71_21155</name>
</gene>
<evidence type="ECO:0000313" key="4">
    <source>
        <dbReference type="Proteomes" id="UP000501705"/>
    </source>
</evidence>
<reference evidence="3 4" key="1">
    <citation type="journal article" date="2019" name="ACS Chem. Biol.">
        <title>Identification and Mobilization of a Cryptic Antibiotic Biosynthesis Gene Locus from a Human-Pathogenic Nocardia Isolate.</title>
        <authorList>
            <person name="Herisse M."/>
            <person name="Ishida K."/>
            <person name="Porter J.L."/>
            <person name="Howden B."/>
            <person name="Hertweck C."/>
            <person name="Stinear T.P."/>
            <person name="Pidot S.J."/>
        </authorList>
    </citation>
    <scope>NUCLEOTIDE SEQUENCE [LARGE SCALE GENOMIC DNA]</scope>
    <source>
        <strain evidence="3 4">AUSMDU00024985</strain>
    </source>
</reference>
<dbReference type="AlphaFoldDB" id="A0A6G9XUB9"/>
<dbReference type="NCBIfam" id="TIGR00254">
    <property type="entry name" value="GGDEF"/>
    <property type="match status" value="1"/>
</dbReference>
<keyword evidence="1" id="KW-1133">Transmembrane helix</keyword>
<dbReference type="InterPro" id="IPR050469">
    <property type="entry name" value="Diguanylate_Cyclase"/>
</dbReference>
<dbReference type="InterPro" id="IPR029787">
    <property type="entry name" value="Nucleotide_cyclase"/>
</dbReference>